<protein>
    <submittedName>
        <fullName evidence="2">TAXI family TRAP transporter solute-binding subunit</fullName>
    </submittedName>
</protein>
<gene>
    <name evidence="2" type="ORF">G8E03_16870</name>
</gene>
<dbReference type="Proteomes" id="UP000500791">
    <property type="component" value="Plasmid unnamed5"/>
</dbReference>
<dbReference type="CDD" id="cd13520">
    <property type="entry name" value="PBP2_TAXI_TRAP"/>
    <property type="match status" value="1"/>
</dbReference>
<dbReference type="SUPFAM" id="SSF53850">
    <property type="entry name" value="Periplasmic binding protein-like II"/>
    <property type="match status" value="1"/>
</dbReference>
<dbReference type="NCBIfam" id="TIGR02122">
    <property type="entry name" value="TRAP_TAXI"/>
    <property type="match status" value="1"/>
</dbReference>
<dbReference type="EMBL" id="CP049816">
    <property type="protein sequence ID" value="QIK42521.1"/>
    <property type="molecule type" value="Genomic_DNA"/>
</dbReference>
<keyword evidence="1" id="KW-0732">Signal</keyword>
<dbReference type="PANTHER" id="PTHR42941">
    <property type="entry name" value="SLL1037 PROTEIN"/>
    <property type="match status" value="1"/>
</dbReference>
<keyword evidence="2" id="KW-0614">Plasmid</keyword>
<sequence>MNRIAFAFCSIAALSGAATAQELSIATGGTGGTYYPYGSGFAQVIERHIEGTSVTVEVTAASVENLALLTRGETDIIIAAADAVKNAVEGLDAFEGRRVDNIAALGALYANVVQIAVLEESGIQSLDDLRNKRLSVGAPGSATELTSRRMLELQGITYEEVGAQRLSYTESVDAMRDGSLDAAVILAAPPASSVMALAAGQDISILPLTQEEVDRIVESESAFAPYVLRAGTYDGQDEDVLTFSTPNMLLVNDAMDEELAYQITRVLFEYTQEIVAVHPSAKETTVEFSLASSTVPLHPGARRYYEEVGAEIPARLLP</sequence>
<dbReference type="Pfam" id="PF16868">
    <property type="entry name" value="NMT1_3"/>
    <property type="match status" value="1"/>
</dbReference>
<dbReference type="RefSeq" id="WP_166195405.1">
    <property type="nucleotide sequence ID" value="NZ_CP049816.1"/>
</dbReference>
<keyword evidence="3" id="KW-1185">Reference proteome</keyword>
<dbReference type="AlphaFoldDB" id="A0A6G7VR84"/>
<dbReference type="KEGG" id="mon:G8E03_16870"/>
<evidence type="ECO:0000256" key="1">
    <source>
        <dbReference type="SAM" id="SignalP"/>
    </source>
</evidence>
<organism evidence="2 3">
    <name type="scientific">Pontivivens nitratireducens</name>
    <dbReference type="NCBI Taxonomy" id="2758038"/>
    <lineage>
        <taxon>Bacteria</taxon>
        <taxon>Pseudomonadati</taxon>
        <taxon>Pseudomonadota</taxon>
        <taxon>Alphaproteobacteria</taxon>
        <taxon>Rhodobacterales</taxon>
        <taxon>Paracoccaceae</taxon>
        <taxon>Pontivivens</taxon>
    </lineage>
</organism>
<dbReference type="Gene3D" id="3.40.190.10">
    <property type="entry name" value="Periplasmic binding protein-like II"/>
    <property type="match status" value="2"/>
</dbReference>
<geneLocation type="plasmid" evidence="2 3">
    <name>unnamed5</name>
</geneLocation>
<dbReference type="PANTHER" id="PTHR42941:SF1">
    <property type="entry name" value="SLL1037 PROTEIN"/>
    <property type="match status" value="1"/>
</dbReference>
<feature type="chain" id="PRO_5026359837" evidence="1">
    <location>
        <begin position="21"/>
        <end position="318"/>
    </location>
</feature>
<name>A0A6G7VR84_9RHOB</name>
<accession>A0A6G7VR84</accession>
<feature type="signal peptide" evidence="1">
    <location>
        <begin position="1"/>
        <end position="20"/>
    </location>
</feature>
<evidence type="ECO:0000313" key="2">
    <source>
        <dbReference type="EMBL" id="QIK42521.1"/>
    </source>
</evidence>
<evidence type="ECO:0000313" key="3">
    <source>
        <dbReference type="Proteomes" id="UP000500791"/>
    </source>
</evidence>
<dbReference type="InterPro" id="IPR011852">
    <property type="entry name" value="TRAP_TAXI"/>
</dbReference>
<proteinExistence type="predicted"/>
<reference evidence="2 3" key="1">
    <citation type="submission" date="2020-03" db="EMBL/GenBank/DDBJ databases">
        <title>Complete genome sequence of Monaibacterium sp. ALG8 with diverse plasmids.</title>
        <authorList>
            <person name="Sun C."/>
        </authorList>
    </citation>
    <scope>NUCLEOTIDE SEQUENCE [LARGE SCALE GENOMIC DNA]</scope>
    <source>
        <strain evidence="2 3">ALG8</strain>
        <plasmid evidence="2 3">unnamed5</plasmid>
    </source>
</reference>